<dbReference type="AlphaFoldDB" id="A0A2S1LLT3"/>
<name>A0A2S1LLT3_9FLAO</name>
<feature type="domain" description="Outer membrane protein beta-barrel" evidence="1">
    <location>
        <begin position="18"/>
        <end position="167"/>
    </location>
</feature>
<proteinExistence type="predicted"/>
<dbReference type="InterPro" id="IPR011250">
    <property type="entry name" value="OMP/PagP_B-barrel"/>
</dbReference>
<gene>
    <name evidence="2" type="ORF">FK004_05370</name>
</gene>
<sequence>MKKQVLLLLLIGFGIQLQAQVTLRPGIRGGANFSQITQSDSKIKTDFYLGVYGALKLSRVYTMQPEITYSRQGGNDVRIRFYDYTNNELKFHKEDISASYLSLAMMNKFFLTSKFNIHVGPTLDLQLQENRYINSLGVDLAFMTGIGYTFTKNITGELRVKKGIINAYDTDYSGDYNYTIGSYNTNFLFQLGLAYTFDLNK</sequence>
<dbReference type="KEGG" id="fki:FK004_05370"/>
<dbReference type="SUPFAM" id="SSF56925">
    <property type="entry name" value="OMPA-like"/>
    <property type="match status" value="1"/>
</dbReference>
<organism evidence="2 3">
    <name type="scientific">Flavobacterium kingsejongi</name>
    <dbReference type="NCBI Taxonomy" id="1678728"/>
    <lineage>
        <taxon>Bacteria</taxon>
        <taxon>Pseudomonadati</taxon>
        <taxon>Bacteroidota</taxon>
        <taxon>Flavobacteriia</taxon>
        <taxon>Flavobacteriales</taxon>
        <taxon>Flavobacteriaceae</taxon>
        <taxon>Flavobacterium</taxon>
    </lineage>
</organism>
<dbReference type="Pfam" id="PF13568">
    <property type="entry name" value="OMP_b-brl_2"/>
    <property type="match status" value="1"/>
</dbReference>
<dbReference type="OrthoDB" id="947434at2"/>
<reference evidence="2 3" key="1">
    <citation type="submission" date="2017-04" db="EMBL/GenBank/DDBJ databases">
        <title>Complete genome sequence of Flavobacterium kingsejong AJ004.</title>
        <authorList>
            <person name="Lee P.C."/>
        </authorList>
    </citation>
    <scope>NUCLEOTIDE SEQUENCE [LARGE SCALE GENOMIC DNA]</scope>
    <source>
        <strain evidence="2 3">AJ004</strain>
    </source>
</reference>
<keyword evidence="3" id="KW-1185">Reference proteome</keyword>
<evidence type="ECO:0000259" key="1">
    <source>
        <dbReference type="Pfam" id="PF13568"/>
    </source>
</evidence>
<accession>A0A2S1LLT3</accession>
<evidence type="ECO:0000313" key="3">
    <source>
        <dbReference type="Proteomes" id="UP000244677"/>
    </source>
</evidence>
<dbReference type="RefSeq" id="WP_108736337.1">
    <property type="nucleotide sequence ID" value="NZ_CP020919.1"/>
</dbReference>
<evidence type="ECO:0000313" key="2">
    <source>
        <dbReference type="EMBL" id="AWG24702.1"/>
    </source>
</evidence>
<dbReference type="Proteomes" id="UP000244677">
    <property type="component" value="Chromosome"/>
</dbReference>
<dbReference type="InterPro" id="IPR025665">
    <property type="entry name" value="Beta-barrel_OMP_2"/>
</dbReference>
<dbReference type="EMBL" id="CP020919">
    <property type="protein sequence ID" value="AWG24702.1"/>
    <property type="molecule type" value="Genomic_DNA"/>
</dbReference>
<protein>
    <recommendedName>
        <fullName evidence="1">Outer membrane protein beta-barrel domain-containing protein</fullName>
    </recommendedName>
</protein>